<dbReference type="PANTHER" id="PTHR34300:SF2">
    <property type="entry name" value="QUEUOSINE PRECURSOR TRANSPORTER-RELATED"/>
    <property type="match status" value="1"/>
</dbReference>
<feature type="transmembrane region" description="Helical" evidence="1">
    <location>
        <begin position="54"/>
        <end position="75"/>
    </location>
</feature>
<reference evidence="2" key="1">
    <citation type="submission" date="2020-03" db="EMBL/GenBank/DDBJ databases">
        <title>Draft sequencing of Paenibacilllus sp. S3N08.</title>
        <authorList>
            <person name="Kim D.-U."/>
        </authorList>
    </citation>
    <scope>NUCLEOTIDE SEQUENCE</scope>
    <source>
        <strain evidence="2">S3N08</strain>
    </source>
</reference>
<dbReference type="PANTHER" id="PTHR34300">
    <property type="entry name" value="QUEUOSINE PRECURSOR TRANSPORTER-RELATED"/>
    <property type="match status" value="1"/>
</dbReference>
<dbReference type="EMBL" id="JAAOIW010000003">
    <property type="protein sequence ID" value="NHN30313.1"/>
    <property type="molecule type" value="Genomic_DNA"/>
</dbReference>
<protein>
    <recommendedName>
        <fullName evidence="1">Probable queuosine precursor transporter</fullName>
        <shortName evidence="1">Q precursor transporter</shortName>
    </recommendedName>
</protein>
<sequence length="240" mass="25916">MSTSNKPASPLSKGGAIPFLAVEPATRKLIILTASFIAALMLANIVAIKIVDLGFAAVTAGIFIYPITFIISDTIAEIWGRRVAQQAIWIALVINAFMVGVFTLVIQMPSAVFFESQKELEVILGAVPRIVLASLVAFTISQNIDVYLFTKLRAKTAGKHLWLRTNVSTITCQLVDTVVFFVVGFIGLMPLMEMATATATELGVKIAMSVIGTPIVYLLVKWARGTLQTTLQPELEAKSS</sequence>
<gene>
    <name evidence="2" type="ORF">G9U52_10750</name>
</gene>
<evidence type="ECO:0000313" key="2">
    <source>
        <dbReference type="EMBL" id="NHN30313.1"/>
    </source>
</evidence>
<dbReference type="Proteomes" id="UP001165962">
    <property type="component" value="Unassembled WGS sequence"/>
</dbReference>
<feature type="transmembrane region" description="Helical" evidence="1">
    <location>
        <begin position="126"/>
        <end position="149"/>
    </location>
</feature>
<proteinExistence type="inferred from homology"/>
<dbReference type="NCBIfam" id="TIGR00697">
    <property type="entry name" value="queuosine precursor transporter"/>
    <property type="match status" value="1"/>
</dbReference>
<keyword evidence="1" id="KW-1003">Cell membrane</keyword>
<feature type="transmembrane region" description="Helical" evidence="1">
    <location>
        <begin position="87"/>
        <end position="106"/>
    </location>
</feature>
<keyword evidence="1" id="KW-1133">Transmembrane helix</keyword>
<comment type="similarity">
    <text evidence="1">Belongs to the vitamin uptake transporter (VUT/ECF) (TC 2.A.88) family. Q precursor transporter subfamily.</text>
</comment>
<evidence type="ECO:0000313" key="3">
    <source>
        <dbReference type="Proteomes" id="UP001165962"/>
    </source>
</evidence>
<comment type="subcellular location">
    <subcellularLocation>
        <location evidence="1">Cell membrane</location>
        <topology evidence="1">Multi-pass membrane protein</topology>
    </subcellularLocation>
</comment>
<dbReference type="InterPro" id="IPR003744">
    <property type="entry name" value="YhhQ"/>
</dbReference>
<organism evidence="2 3">
    <name type="scientific">Paenibacillus agricola</name>
    <dbReference type="NCBI Taxonomy" id="2716264"/>
    <lineage>
        <taxon>Bacteria</taxon>
        <taxon>Bacillati</taxon>
        <taxon>Bacillota</taxon>
        <taxon>Bacilli</taxon>
        <taxon>Bacillales</taxon>
        <taxon>Paenibacillaceae</taxon>
        <taxon>Paenibacillus</taxon>
    </lineage>
</organism>
<accession>A0ABX0J656</accession>
<keyword evidence="3" id="KW-1185">Reference proteome</keyword>
<comment type="function">
    <text evidence="1">Involved in the import of queuosine (Q) precursors, required for Q precursor salvage.</text>
</comment>
<feature type="transmembrane region" description="Helical" evidence="1">
    <location>
        <begin position="29"/>
        <end position="48"/>
    </location>
</feature>
<dbReference type="HAMAP" id="MF_02088">
    <property type="entry name" value="Q_prec_transport"/>
    <property type="match status" value="1"/>
</dbReference>
<dbReference type="RefSeq" id="WP_166149178.1">
    <property type="nucleotide sequence ID" value="NZ_JAAOIW010000003.1"/>
</dbReference>
<dbReference type="Pfam" id="PF02592">
    <property type="entry name" value="Vut_1"/>
    <property type="match status" value="1"/>
</dbReference>
<evidence type="ECO:0000256" key="1">
    <source>
        <dbReference type="HAMAP-Rule" id="MF_02088"/>
    </source>
</evidence>
<feature type="transmembrane region" description="Helical" evidence="1">
    <location>
        <begin position="202"/>
        <end position="220"/>
    </location>
</feature>
<keyword evidence="1" id="KW-0472">Membrane</keyword>
<keyword evidence="1" id="KW-0813">Transport</keyword>
<feature type="transmembrane region" description="Helical" evidence="1">
    <location>
        <begin position="170"/>
        <end position="190"/>
    </location>
</feature>
<comment type="caution">
    <text evidence="2">The sequence shown here is derived from an EMBL/GenBank/DDBJ whole genome shotgun (WGS) entry which is preliminary data.</text>
</comment>
<keyword evidence="1" id="KW-0812">Transmembrane</keyword>
<name>A0ABX0J656_9BACL</name>